<accession>A0A816QDE2</accession>
<gene>
    <name evidence="1" type="ORF">DARMORV10_C06P23920.1</name>
</gene>
<reference evidence="1" key="1">
    <citation type="submission" date="2021-01" db="EMBL/GenBank/DDBJ databases">
        <authorList>
            <consortium name="Genoscope - CEA"/>
            <person name="William W."/>
        </authorList>
    </citation>
    <scope>NUCLEOTIDE SEQUENCE</scope>
</reference>
<dbReference type="AlphaFoldDB" id="A0A816QDE2"/>
<sequence length="79" mass="9087">LPLTPKKQAFKLHERRQTSKKMEVEINNDSCRQKVIAEKGFYFLLSPRSGAEQAPEILPLFPLPPLRSPNATNQRIEED</sequence>
<feature type="non-terminal residue" evidence="1">
    <location>
        <position position="79"/>
    </location>
</feature>
<organism evidence="1">
    <name type="scientific">Brassica napus</name>
    <name type="common">Rape</name>
    <dbReference type="NCBI Taxonomy" id="3708"/>
    <lineage>
        <taxon>Eukaryota</taxon>
        <taxon>Viridiplantae</taxon>
        <taxon>Streptophyta</taxon>
        <taxon>Embryophyta</taxon>
        <taxon>Tracheophyta</taxon>
        <taxon>Spermatophyta</taxon>
        <taxon>Magnoliopsida</taxon>
        <taxon>eudicotyledons</taxon>
        <taxon>Gunneridae</taxon>
        <taxon>Pentapetalae</taxon>
        <taxon>rosids</taxon>
        <taxon>malvids</taxon>
        <taxon>Brassicales</taxon>
        <taxon>Brassicaceae</taxon>
        <taxon>Brassiceae</taxon>
        <taxon>Brassica</taxon>
    </lineage>
</organism>
<evidence type="ECO:0000313" key="1">
    <source>
        <dbReference type="EMBL" id="CAF2059053.1"/>
    </source>
</evidence>
<dbReference type="EMBL" id="HG994370">
    <property type="protein sequence ID" value="CAF2059053.1"/>
    <property type="molecule type" value="Genomic_DNA"/>
</dbReference>
<proteinExistence type="predicted"/>
<protein>
    <submittedName>
        <fullName evidence="1">(rape) hypothetical protein</fullName>
    </submittedName>
</protein>
<name>A0A816QDE2_BRANA</name>
<dbReference type="Proteomes" id="UP001295469">
    <property type="component" value="Chromosome C06"/>
</dbReference>